<comment type="caution">
    <text evidence="1">The sequence shown here is derived from an EMBL/GenBank/DDBJ whole genome shotgun (WGS) entry which is preliminary data.</text>
</comment>
<proteinExistence type="predicted"/>
<dbReference type="AlphaFoldDB" id="A0A1S9JBN6"/>
<accession>A0A1S9JBN6</accession>
<protein>
    <submittedName>
        <fullName evidence="1">Uncharacterized protein</fullName>
    </submittedName>
</protein>
<organism evidence="1">
    <name type="scientific">Shigella boydii</name>
    <dbReference type="NCBI Taxonomy" id="621"/>
    <lineage>
        <taxon>Bacteria</taxon>
        <taxon>Pseudomonadati</taxon>
        <taxon>Pseudomonadota</taxon>
        <taxon>Gammaproteobacteria</taxon>
        <taxon>Enterobacterales</taxon>
        <taxon>Enterobacteriaceae</taxon>
        <taxon>Shigella</taxon>
    </lineage>
</organism>
<name>A0A1S9JBN6_SHIBO</name>
<gene>
    <name evidence="1" type="ORF">AJR17_013670</name>
</gene>
<sequence>MLLVSTLSRPIYIRLLRVQGVGVIFLCGRGRKGPELAQFPSIQEGFVTEYHNVGVCVLIWLRESEKNTAKRNRKCDKYHRCSSYWVMAA</sequence>
<dbReference type="Proteomes" id="UP000868349">
    <property type="component" value="Unassembled WGS sequence"/>
</dbReference>
<reference evidence="1" key="1">
    <citation type="submission" date="2017-02" db="EMBL/GenBank/DDBJ databases">
        <title>Shigella draft genomes.</title>
        <authorList>
            <person name="Weis A.M."/>
            <person name="Weimer B.C."/>
            <person name="Gilpin B."/>
        </authorList>
    </citation>
    <scope>NUCLEOTIDE SEQUENCE [LARGE SCALE GENOMIC DNA]</scope>
    <source>
        <strain evidence="1">BCW_4868</strain>
    </source>
</reference>
<dbReference type="EMBL" id="MSJS02000052">
    <property type="protein sequence ID" value="OOO80326.1"/>
    <property type="molecule type" value="Genomic_DNA"/>
</dbReference>
<evidence type="ECO:0000313" key="1">
    <source>
        <dbReference type="EMBL" id="OOO80326.1"/>
    </source>
</evidence>